<dbReference type="OrthoDB" id="10068328at2759"/>
<dbReference type="PANTHER" id="PTHR15591:SF19">
    <property type="entry name" value="RUN DOMAIN-CONTAINING PROTEIN 1 ISOFORM X1"/>
    <property type="match status" value="1"/>
</dbReference>
<dbReference type="PANTHER" id="PTHR15591">
    <property type="entry name" value="RUN AND SH3 DOMAIN CONTAINING"/>
    <property type="match status" value="1"/>
</dbReference>
<dbReference type="SUPFAM" id="SSF140741">
    <property type="entry name" value="RUN domain-like"/>
    <property type="match status" value="1"/>
</dbReference>
<dbReference type="Pfam" id="PF02759">
    <property type="entry name" value="RUN"/>
    <property type="match status" value="1"/>
</dbReference>
<feature type="compositionally biased region" description="Polar residues" evidence="1">
    <location>
        <begin position="122"/>
        <end position="138"/>
    </location>
</feature>
<evidence type="ECO:0000256" key="1">
    <source>
        <dbReference type="SAM" id="MobiDB-lite"/>
    </source>
</evidence>
<feature type="region of interest" description="Disordered" evidence="1">
    <location>
        <begin position="1"/>
        <end position="43"/>
    </location>
</feature>
<evidence type="ECO:0000313" key="4">
    <source>
        <dbReference type="Proteomes" id="UP000699462"/>
    </source>
</evidence>
<keyword evidence="4" id="KW-1185">Reference proteome</keyword>
<dbReference type="AlphaFoldDB" id="A0A8T0DSZ2"/>
<gene>
    <name evidence="3" type="ORF">P879_05042</name>
</gene>
<protein>
    <recommendedName>
        <fullName evidence="2">RUN domain-containing protein</fullName>
    </recommendedName>
</protein>
<dbReference type="InterPro" id="IPR047343">
    <property type="entry name" value="RUSC1_2"/>
</dbReference>
<evidence type="ECO:0000259" key="2">
    <source>
        <dbReference type="PROSITE" id="PS50826"/>
    </source>
</evidence>
<reference evidence="3 4" key="1">
    <citation type="submission" date="2019-07" db="EMBL/GenBank/DDBJ databases">
        <title>Annotation for the trematode Paragonimus westermani.</title>
        <authorList>
            <person name="Choi Y.-J."/>
        </authorList>
    </citation>
    <scope>NUCLEOTIDE SEQUENCE [LARGE SCALE GENOMIC DNA]</scope>
    <source>
        <strain evidence="3">180907_Pwestermani</strain>
    </source>
</reference>
<dbReference type="EMBL" id="JTDF01001611">
    <property type="protein sequence ID" value="KAF8569761.1"/>
    <property type="molecule type" value="Genomic_DNA"/>
</dbReference>
<dbReference type="PROSITE" id="PS50826">
    <property type="entry name" value="RUN"/>
    <property type="match status" value="1"/>
</dbReference>
<dbReference type="Pfam" id="PF26030">
    <property type="entry name" value="RUNDC1"/>
    <property type="match status" value="1"/>
</dbReference>
<proteinExistence type="predicted"/>
<comment type="caution">
    <text evidence="3">The sequence shown here is derived from an EMBL/GenBank/DDBJ whole genome shotgun (WGS) entry which is preliminary data.</text>
</comment>
<dbReference type="Gene3D" id="1.20.58.900">
    <property type="match status" value="1"/>
</dbReference>
<name>A0A8T0DSZ2_9TREM</name>
<sequence length="804" mass="91072">MIRDDCAYSDSPEESFSIVDDDGQPKERWTPLGANSSPEPALNRTKEEFHSEATYANSQAFSNLVLENERMNRALMALTSHFAQVQFRIGQVVNAESGCREDMLKSLEQFASRGIPDLQLCTPPSKSQSSDSGDYLSTLQPKPQKLIEELRTQLDELERFAYETGEQKEPPTQAMLGKQRLVLEKLTRKLELDIKNLEQLSNEELMQVVDLAVHQFLNPVKLNEKLVEQLKTQVVDLERFIDFLHVCSQQNWYGNSPLSGPLGSGACSDTLAKVLAEFKRTHQGQLVEPDSDVGPFEKVSPGIQLGHSRHLNTESNHINGAGVKNATRREYLNGRPVFSDKSSRDRTITLLQRAMAILHIFTSTQFGELTDWKFHKKNGANHNASDNPRTSAAVERARLQHWGTVRARLEIAVNVVLQKVKLLRSFQSEHFNQSFEQTSCIMKPTTSVDELDASTYECRSVLVEKDRNRRPVRRLHALSLQSDSVAFGLAVNDGQTLGTKISLPVQRLHEASLRTLLDNGNPTCVTSAAYSSGLRNLRHSISSGPNTIELDHTVADTEEFLCSEAHRMVIRAVRRHLCPALRDLIEHGLIKKRLYSISEESSSLLQPSNFLLRPILGCFNSRKREPMEDGVDLVDEDTDYEAQQIYSNARKRSSHTKHSGPHAWHVLLKFYHLKHGQLYNESPARKLSESFHLDSFGGKTITLRQRFFNAMGIVMEAHTAYRRSEDSKFKAFVSIALNEGRLVPWLRLVLKHQSLVNSIYHPWSYTVSTGFDDALQSLNRLSKIEFNLPYDYSVRHLQEIGDAF</sequence>
<accession>A0A8T0DSZ2</accession>
<feature type="region of interest" description="Disordered" evidence="1">
    <location>
        <begin position="118"/>
        <end position="138"/>
    </location>
</feature>
<evidence type="ECO:0000313" key="3">
    <source>
        <dbReference type="EMBL" id="KAF8569761.1"/>
    </source>
</evidence>
<dbReference type="InterPro" id="IPR004012">
    <property type="entry name" value="Run_dom"/>
</dbReference>
<dbReference type="Proteomes" id="UP000699462">
    <property type="component" value="Unassembled WGS sequence"/>
</dbReference>
<dbReference type="InterPro" id="IPR037213">
    <property type="entry name" value="Run_dom_sf"/>
</dbReference>
<dbReference type="InterPro" id="IPR058732">
    <property type="entry name" value="RUNDC1_M"/>
</dbReference>
<feature type="domain" description="RUN" evidence="2">
    <location>
        <begin position="568"/>
        <end position="793"/>
    </location>
</feature>
<dbReference type="SMART" id="SM00593">
    <property type="entry name" value="RUN"/>
    <property type="match status" value="1"/>
</dbReference>
<organism evidence="3 4">
    <name type="scientific">Paragonimus westermani</name>
    <dbReference type="NCBI Taxonomy" id="34504"/>
    <lineage>
        <taxon>Eukaryota</taxon>
        <taxon>Metazoa</taxon>
        <taxon>Spiralia</taxon>
        <taxon>Lophotrochozoa</taxon>
        <taxon>Platyhelminthes</taxon>
        <taxon>Trematoda</taxon>
        <taxon>Digenea</taxon>
        <taxon>Plagiorchiida</taxon>
        <taxon>Troglotremata</taxon>
        <taxon>Troglotrematidae</taxon>
        <taxon>Paragonimus</taxon>
    </lineage>
</organism>